<evidence type="ECO:0000256" key="12">
    <source>
        <dbReference type="ARBA" id="ARBA00023098"/>
    </source>
</evidence>
<dbReference type="GO" id="GO:0005506">
    <property type="term" value="F:iron ion binding"/>
    <property type="evidence" value="ECO:0007669"/>
    <property type="project" value="InterPro"/>
</dbReference>
<evidence type="ECO:0000256" key="15">
    <source>
        <dbReference type="SAM" id="MobiDB-lite"/>
    </source>
</evidence>
<dbReference type="Gene3D" id="1.10.630.10">
    <property type="entry name" value="Cytochrome P450"/>
    <property type="match status" value="1"/>
</dbReference>
<evidence type="ECO:0000256" key="6">
    <source>
        <dbReference type="ARBA" id="ARBA00022824"/>
    </source>
</evidence>
<dbReference type="GO" id="GO:0005789">
    <property type="term" value="C:endoplasmic reticulum membrane"/>
    <property type="evidence" value="ECO:0007669"/>
    <property type="project" value="UniProtKB-SubCell"/>
</dbReference>
<evidence type="ECO:0000256" key="9">
    <source>
        <dbReference type="ARBA" id="ARBA00023002"/>
    </source>
</evidence>
<sequence length="495" mass="54375">MEALTDYLNVFHIKASGLTVTFSLGLIFLGLLYWYSIYPYSVLSRCGIKHPKPMPFLGNIFMFRQGFFNPINDLIKTHGRVCGYYLGRRAVVVIADPDMLRQVMVRDFSSFPNRMTVRFASKPMTDCLLMLRNERWKRVRSILTPSFSAAKMKEVAPCGLWTNARPGAVTPPEDPVLSEVDEEEVGTVWVDAVDGLQEAQAEPHGGNGDSEQPPPAAPSPVYYPVHYAVPYLVPYAVPHAVPYGVPYPYYAPMTSPCAYPSAAPSPYAAPHAYPYAAPSPYAAPHAYPYAAPSPYAAPHAYPYAAPSPYAAPHAYPSAAPSPYAAPHAYPYAAPSPYAAPHAYPYAAPSPYAAPHAYPYAAPSPYAAPHAYPYAAAAYPQAAAYDDPSYYANPLDDVEDPAVEAFLNRYLDGQSSEDEEEYEDVTYGSPVFVVEDIEPLSLEDFSEEPEVSVVPGSPSCYGPGYSRRRCREISDEEGEEESAAKRRRRSEDCDSD</sequence>
<keyword evidence="5" id="KW-0479">Metal-binding</keyword>
<evidence type="ECO:0000313" key="17">
    <source>
        <dbReference type="EMBL" id="KAJ4937713.1"/>
    </source>
</evidence>
<evidence type="ECO:0000313" key="18">
    <source>
        <dbReference type="Proteomes" id="UP001219934"/>
    </source>
</evidence>
<evidence type="ECO:0000256" key="7">
    <source>
        <dbReference type="ARBA" id="ARBA00022832"/>
    </source>
</evidence>
<dbReference type="GO" id="GO:0016705">
    <property type="term" value="F:oxidoreductase activity, acting on paired donors, with incorporation or reduction of molecular oxygen"/>
    <property type="evidence" value="ECO:0007669"/>
    <property type="project" value="InterPro"/>
</dbReference>
<evidence type="ECO:0000256" key="4">
    <source>
        <dbReference type="ARBA" id="ARBA00022692"/>
    </source>
</evidence>
<comment type="subcellular location">
    <subcellularLocation>
        <location evidence="1">Endoplasmic reticulum membrane</location>
    </subcellularLocation>
</comment>
<dbReference type="AlphaFoldDB" id="A0AAD6B6L4"/>
<evidence type="ECO:0000256" key="13">
    <source>
        <dbReference type="ARBA" id="ARBA00023136"/>
    </source>
</evidence>
<evidence type="ECO:0000256" key="3">
    <source>
        <dbReference type="ARBA" id="ARBA00022617"/>
    </source>
</evidence>
<dbReference type="InterPro" id="IPR036396">
    <property type="entry name" value="Cyt_P450_sf"/>
</dbReference>
<evidence type="ECO:0000256" key="11">
    <source>
        <dbReference type="ARBA" id="ARBA00023033"/>
    </source>
</evidence>
<feature type="region of interest" description="Disordered" evidence="15">
    <location>
        <begin position="444"/>
        <end position="495"/>
    </location>
</feature>
<keyword evidence="3" id="KW-0349">Heme</keyword>
<comment type="caution">
    <text evidence="17">The sequence shown here is derived from an EMBL/GenBank/DDBJ whole genome shotgun (WGS) entry which is preliminary data.</text>
</comment>
<keyword evidence="10" id="KW-0408">Iron</keyword>
<feature type="transmembrane region" description="Helical" evidence="16">
    <location>
        <begin position="15"/>
        <end position="35"/>
    </location>
</feature>
<keyword evidence="14" id="KW-0456">Lyase</keyword>
<dbReference type="Pfam" id="PF00067">
    <property type="entry name" value="p450"/>
    <property type="match status" value="1"/>
</dbReference>
<keyword evidence="18" id="KW-1185">Reference proteome</keyword>
<keyword evidence="13 16" id="KW-0472">Membrane</keyword>
<comment type="similarity">
    <text evidence="2">Belongs to the cytochrome P450 family.</text>
</comment>
<name>A0AAD6B6L4_9TELE</name>
<evidence type="ECO:0000256" key="8">
    <source>
        <dbReference type="ARBA" id="ARBA00022989"/>
    </source>
</evidence>
<dbReference type="GO" id="GO:0008395">
    <property type="term" value="F:steroid hydroxylase activity"/>
    <property type="evidence" value="ECO:0007669"/>
    <property type="project" value="TreeGrafter"/>
</dbReference>
<reference evidence="17" key="1">
    <citation type="submission" date="2022-11" db="EMBL/GenBank/DDBJ databases">
        <title>Chromosome-level genome of Pogonophryne albipinna.</title>
        <authorList>
            <person name="Jo E."/>
        </authorList>
    </citation>
    <scope>NUCLEOTIDE SEQUENCE</scope>
    <source>
        <strain evidence="17">SGF0006</strain>
        <tissue evidence="17">Muscle</tissue>
    </source>
</reference>
<protein>
    <submittedName>
        <fullName evidence="17">Uncharacterized protein</fullName>
    </submittedName>
</protein>
<dbReference type="GO" id="GO:0016829">
    <property type="term" value="F:lyase activity"/>
    <property type="evidence" value="ECO:0007669"/>
    <property type="project" value="UniProtKB-KW"/>
</dbReference>
<keyword evidence="9" id="KW-0560">Oxidoreductase</keyword>
<evidence type="ECO:0000256" key="2">
    <source>
        <dbReference type="ARBA" id="ARBA00010617"/>
    </source>
</evidence>
<dbReference type="InterPro" id="IPR001128">
    <property type="entry name" value="Cyt_P450"/>
</dbReference>
<dbReference type="GO" id="GO:0006631">
    <property type="term" value="P:fatty acid metabolic process"/>
    <property type="evidence" value="ECO:0007669"/>
    <property type="project" value="UniProtKB-KW"/>
</dbReference>
<gene>
    <name evidence="17" type="ORF">JOQ06_002345</name>
</gene>
<dbReference type="Proteomes" id="UP001219934">
    <property type="component" value="Unassembled WGS sequence"/>
</dbReference>
<evidence type="ECO:0000256" key="16">
    <source>
        <dbReference type="SAM" id="Phobius"/>
    </source>
</evidence>
<dbReference type="PANTHER" id="PTHR24302">
    <property type="entry name" value="CYTOCHROME P450 FAMILY 3"/>
    <property type="match status" value="1"/>
</dbReference>
<keyword evidence="8 16" id="KW-1133">Transmembrane helix</keyword>
<keyword evidence="6" id="KW-0256">Endoplasmic reticulum</keyword>
<dbReference type="InterPro" id="IPR050705">
    <property type="entry name" value="Cytochrome_P450_3A"/>
</dbReference>
<organism evidence="17 18">
    <name type="scientific">Pogonophryne albipinna</name>
    <dbReference type="NCBI Taxonomy" id="1090488"/>
    <lineage>
        <taxon>Eukaryota</taxon>
        <taxon>Metazoa</taxon>
        <taxon>Chordata</taxon>
        <taxon>Craniata</taxon>
        <taxon>Vertebrata</taxon>
        <taxon>Euteleostomi</taxon>
        <taxon>Actinopterygii</taxon>
        <taxon>Neopterygii</taxon>
        <taxon>Teleostei</taxon>
        <taxon>Neoteleostei</taxon>
        <taxon>Acanthomorphata</taxon>
        <taxon>Eupercaria</taxon>
        <taxon>Perciformes</taxon>
        <taxon>Notothenioidei</taxon>
        <taxon>Pogonophryne</taxon>
    </lineage>
</organism>
<proteinExistence type="inferred from homology"/>
<keyword evidence="11" id="KW-0503">Monooxygenase</keyword>
<evidence type="ECO:0000256" key="5">
    <source>
        <dbReference type="ARBA" id="ARBA00022723"/>
    </source>
</evidence>
<keyword evidence="7" id="KW-0276">Fatty acid metabolism</keyword>
<dbReference type="SUPFAM" id="SSF48264">
    <property type="entry name" value="Cytochrome P450"/>
    <property type="match status" value="1"/>
</dbReference>
<keyword evidence="12" id="KW-0443">Lipid metabolism</keyword>
<dbReference type="GO" id="GO:0020037">
    <property type="term" value="F:heme binding"/>
    <property type="evidence" value="ECO:0007669"/>
    <property type="project" value="InterPro"/>
</dbReference>
<dbReference type="PANTHER" id="PTHR24302:SF47">
    <property type="entry name" value="CYTOCHROME P450"/>
    <property type="match status" value="1"/>
</dbReference>
<dbReference type="EMBL" id="JAPTMU010000009">
    <property type="protein sequence ID" value="KAJ4937713.1"/>
    <property type="molecule type" value="Genomic_DNA"/>
</dbReference>
<evidence type="ECO:0000256" key="14">
    <source>
        <dbReference type="ARBA" id="ARBA00023239"/>
    </source>
</evidence>
<evidence type="ECO:0000256" key="1">
    <source>
        <dbReference type="ARBA" id="ARBA00004586"/>
    </source>
</evidence>
<keyword evidence="4 16" id="KW-0812">Transmembrane</keyword>
<accession>A0AAD6B6L4</accession>
<evidence type="ECO:0000256" key="10">
    <source>
        <dbReference type="ARBA" id="ARBA00023004"/>
    </source>
</evidence>